<proteinExistence type="predicted"/>
<dbReference type="EMBL" id="JAEVLS010000003">
    <property type="protein sequence ID" value="MBM0106496.1"/>
    <property type="molecule type" value="Genomic_DNA"/>
</dbReference>
<evidence type="ECO:0000313" key="1">
    <source>
        <dbReference type="EMBL" id="MBM0106496.1"/>
    </source>
</evidence>
<sequence length="269" mass="29872">MRKKSAITMICYLCGKSIEGARSRDHAVPASLIQRSQPKVKGYDYAGALPTHPECNNRFGPETYAVRAIEFLAALGQPDFLLERQHVAAPDIKIMAINAGLLPNFTEADLRFFKMIDVRDVDQGAWSSPEFFRDKERTNPIRQAVFVSLSVLAKSAAALLCKRHGVAPSSYWRIHAFAYTGAPPSLSFDDAFGPTKPFDDDLQPWIHEMGGGNYFIAYKARGTLIFFLFALIDNQAVPGVRALLRDADHLFFQGSAINDLLTTGWKTLS</sequence>
<evidence type="ECO:0000313" key="2">
    <source>
        <dbReference type="Proteomes" id="UP000661077"/>
    </source>
</evidence>
<comment type="caution">
    <text evidence="1">The sequence shown here is derived from an EMBL/GenBank/DDBJ whole genome shotgun (WGS) entry which is preliminary data.</text>
</comment>
<reference evidence="1 2" key="1">
    <citation type="journal article" date="2021" name="Int. J. Syst. Evol. Microbiol.">
        <title>Steroidobacter gossypii sp. nov., isolated from soil of cotton cropping field.</title>
        <authorList>
            <person name="Huang R."/>
            <person name="Yang S."/>
            <person name="Zhen C."/>
            <person name="Liu W."/>
        </authorList>
    </citation>
    <scope>NUCLEOTIDE SEQUENCE [LARGE SCALE GENOMIC DNA]</scope>
    <source>
        <strain evidence="1 2">S1-65</strain>
    </source>
</reference>
<name>A0ABS1WZU5_9GAMM</name>
<dbReference type="RefSeq" id="WP_203168594.1">
    <property type="nucleotide sequence ID" value="NZ_JAEVLS010000003.1"/>
</dbReference>
<keyword evidence="2" id="KW-1185">Reference proteome</keyword>
<accession>A0ABS1WZU5</accession>
<protein>
    <recommendedName>
        <fullName evidence="3">HNH endonuclease</fullName>
    </recommendedName>
</protein>
<organism evidence="1 2">
    <name type="scientific">Steroidobacter gossypii</name>
    <dbReference type="NCBI Taxonomy" id="2805490"/>
    <lineage>
        <taxon>Bacteria</taxon>
        <taxon>Pseudomonadati</taxon>
        <taxon>Pseudomonadota</taxon>
        <taxon>Gammaproteobacteria</taxon>
        <taxon>Steroidobacterales</taxon>
        <taxon>Steroidobacteraceae</taxon>
        <taxon>Steroidobacter</taxon>
    </lineage>
</organism>
<gene>
    <name evidence="1" type="ORF">JM946_17340</name>
</gene>
<evidence type="ECO:0008006" key="3">
    <source>
        <dbReference type="Google" id="ProtNLM"/>
    </source>
</evidence>
<dbReference type="Proteomes" id="UP000661077">
    <property type="component" value="Unassembled WGS sequence"/>
</dbReference>